<comment type="cofactor">
    <cofactor evidence="1">
        <name>[3Fe-4S] cluster</name>
        <dbReference type="ChEBI" id="CHEBI:21137"/>
    </cofactor>
</comment>
<evidence type="ECO:0000256" key="5">
    <source>
        <dbReference type="ARBA" id="ARBA00023004"/>
    </source>
</evidence>
<sequence length="66" mass="7326">MRVTIDFDKCEGHGLCALTAPEIFWIDDNGYTQFVAEPDDAERDNVVRAAQECPVRAIQALEDGQA</sequence>
<dbReference type="EMBL" id="JBHUOF010000012">
    <property type="protein sequence ID" value="MFD2799708.1"/>
    <property type="molecule type" value="Genomic_DNA"/>
</dbReference>
<evidence type="ECO:0000256" key="8">
    <source>
        <dbReference type="RuleBase" id="RU368020"/>
    </source>
</evidence>
<organism evidence="9 10">
    <name type="scientific">Prauserella oleivorans</name>
    <dbReference type="NCBI Taxonomy" id="1478153"/>
    <lineage>
        <taxon>Bacteria</taxon>
        <taxon>Bacillati</taxon>
        <taxon>Actinomycetota</taxon>
        <taxon>Actinomycetes</taxon>
        <taxon>Pseudonocardiales</taxon>
        <taxon>Pseudonocardiaceae</taxon>
        <taxon>Prauserella</taxon>
    </lineage>
</organism>
<dbReference type="InterPro" id="IPR001080">
    <property type="entry name" value="3Fe4S_ferredoxin"/>
</dbReference>
<comment type="caution">
    <text evidence="9">The sequence shown here is derived from an EMBL/GenBank/DDBJ whole genome shotgun (WGS) entry which is preliminary data.</text>
</comment>
<evidence type="ECO:0000313" key="9">
    <source>
        <dbReference type="EMBL" id="MFD2799708.1"/>
    </source>
</evidence>
<evidence type="ECO:0000313" key="10">
    <source>
        <dbReference type="Proteomes" id="UP001597478"/>
    </source>
</evidence>
<evidence type="ECO:0000256" key="1">
    <source>
        <dbReference type="ARBA" id="ARBA00001927"/>
    </source>
</evidence>
<keyword evidence="7" id="KW-0003">3Fe-4S</keyword>
<dbReference type="Gene3D" id="3.30.70.20">
    <property type="match status" value="1"/>
</dbReference>
<proteinExistence type="predicted"/>
<reference evidence="10" key="1">
    <citation type="journal article" date="2019" name="Int. J. Syst. Evol. Microbiol.">
        <title>The Global Catalogue of Microorganisms (GCM) 10K type strain sequencing project: providing services to taxonomists for standard genome sequencing and annotation.</title>
        <authorList>
            <consortium name="The Broad Institute Genomics Platform"/>
            <consortium name="The Broad Institute Genome Sequencing Center for Infectious Disease"/>
            <person name="Wu L."/>
            <person name="Ma J."/>
        </authorList>
    </citation>
    <scope>NUCLEOTIDE SEQUENCE [LARGE SCALE GENOMIC DNA]</scope>
    <source>
        <strain evidence="10">IBRC-M 10906</strain>
    </source>
</reference>
<dbReference type="RefSeq" id="WP_377391681.1">
    <property type="nucleotide sequence ID" value="NZ_JBHSAN010000027.1"/>
</dbReference>
<keyword evidence="6 8" id="KW-0411">Iron-sulfur</keyword>
<keyword evidence="2 8" id="KW-0813">Transport</keyword>
<comment type="function">
    <text evidence="8">Ferredoxins are iron-sulfur proteins that transfer electrons in a wide variety of metabolic reactions.</text>
</comment>
<name>A0ABW5W6V9_9PSEU</name>
<keyword evidence="5 8" id="KW-0408">Iron</keyword>
<dbReference type="SUPFAM" id="SSF54862">
    <property type="entry name" value="4Fe-4S ferredoxins"/>
    <property type="match status" value="1"/>
</dbReference>
<evidence type="ECO:0000256" key="2">
    <source>
        <dbReference type="ARBA" id="ARBA00022448"/>
    </source>
</evidence>
<dbReference type="Pfam" id="PF13459">
    <property type="entry name" value="Fer4_15"/>
    <property type="match status" value="1"/>
</dbReference>
<evidence type="ECO:0000256" key="6">
    <source>
        <dbReference type="ARBA" id="ARBA00023014"/>
    </source>
</evidence>
<dbReference type="PANTHER" id="PTHR36923:SF3">
    <property type="entry name" value="FERREDOXIN"/>
    <property type="match status" value="1"/>
</dbReference>
<dbReference type="Proteomes" id="UP001597478">
    <property type="component" value="Unassembled WGS sequence"/>
</dbReference>
<dbReference type="InterPro" id="IPR051269">
    <property type="entry name" value="Fe-S_cluster_ET"/>
</dbReference>
<gene>
    <name evidence="9" type="ORF">ACFS2C_09920</name>
</gene>
<evidence type="ECO:0000256" key="4">
    <source>
        <dbReference type="ARBA" id="ARBA00022982"/>
    </source>
</evidence>
<protein>
    <recommendedName>
        <fullName evidence="8">Ferredoxin</fullName>
    </recommendedName>
</protein>
<keyword evidence="10" id="KW-1185">Reference proteome</keyword>
<dbReference type="PRINTS" id="PR00352">
    <property type="entry name" value="3FE4SFRDOXIN"/>
</dbReference>
<keyword evidence="3 8" id="KW-0479">Metal-binding</keyword>
<dbReference type="PANTHER" id="PTHR36923">
    <property type="entry name" value="FERREDOXIN"/>
    <property type="match status" value="1"/>
</dbReference>
<accession>A0ABW5W6V9</accession>
<evidence type="ECO:0000256" key="7">
    <source>
        <dbReference type="ARBA" id="ARBA00023291"/>
    </source>
</evidence>
<keyword evidence="4 8" id="KW-0249">Electron transport</keyword>
<evidence type="ECO:0000256" key="3">
    <source>
        <dbReference type="ARBA" id="ARBA00022723"/>
    </source>
</evidence>